<dbReference type="PANTHER" id="PTHR22930">
    <property type="match status" value="1"/>
</dbReference>
<keyword evidence="4" id="KW-0540">Nuclease</keyword>
<evidence type="ECO:0000256" key="1">
    <source>
        <dbReference type="ARBA" id="ARBA00001968"/>
    </source>
</evidence>
<reference evidence="9 10" key="1">
    <citation type="submission" date="2016-03" db="EMBL/GenBank/DDBJ databases">
        <title>EvidentialGene: Evidence-directed Construction of Genes on Genomes.</title>
        <authorList>
            <person name="Gilbert D.G."/>
            <person name="Choi J.-H."/>
            <person name="Mockaitis K."/>
            <person name="Colbourne J."/>
            <person name="Pfrender M."/>
        </authorList>
    </citation>
    <scope>NUCLEOTIDE SEQUENCE [LARGE SCALE GENOMIC DNA]</scope>
    <source>
        <strain evidence="9 10">Xinb3</strain>
        <tissue evidence="9">Complete organism</tissue>
    </source>
</reference>
<evidence type="ECO:0000256" key="6">
    <source>
        <dbReference type="ARBA" id="ARBA00022801"/>
    </source>
</evidence>
<proteinExistence type="inferred from homology"/>
<comment type="subcellular location">
    <subcellularLocation>
        <location evidence="2">Nucleus</location>
    </subcellularLocation>
</comment>
<evidence type="ECO:0000256" key="2">
    <source>
        <dbReference type="ARBA" id="ARBA00004123"/>
    </source>
</evidence>
<dbReference type="InterPro" id="IPR027806">
    <property type="entry name" value="HARBI1_dom"/>
</dbReference>
<sequence>MALFPPLTLFYPTCSFFFIYRRTICMILLFSVTYRCVTNKNITVRPNFQTVFSKVSEMATNQRIICLFLSQYAMEMLDSSTEGGDSDDEEDETSLAVITSMEIERHPRQVGYLNVISLYSDNDFFRHFRITRTTFLYVLSYLQDENFRSEIAFHGGCHPMTIDEVLFINLQYLGNQGAIRLLADKFNRTESSIWKAIGEFCHFMFEKQSDFIKWPSKQEIRAVSRQFRQKAKFPGVVCALDGSHIPFHPKHPNKTPYRNYKKFHSFNVMAAALPNRSFCYVFCGFPGSVHDSTVFQNCSLFQKLDTRCNDFFDPKTNHIIADSAFPLKEWLITPFKKSSGQPLSQAKKIFNRKLSSTRMVIELIFGDLKNRFKRCTDVNTSIERGVEIVVTCCVLHNICIQQGDLFYGGNINPNDLHCNVNPNPQNVVTDNRAAERKRQRICDSLQTRRPVVAFRRRRV</sequence>
<accession>A0A164N4I7</accession>
<dbReference type="GO" id="GO:0016787">
    <property type="term" value="F:hydrolase activity"/>
    <property type="evidence" value="ECO:0007669"/>
    <property type="project" value="UniProtKB-KW"/>
</dbReference>
<keyword evidence="10" id="KW-1185">Reference proteome</keyword>
<keyword evidence="6" id="KW-0378">Hydrolase</keyword>
<evidence type="ECO:0000259" key="8">
    <source>
        <dbReference type="Pfam" id="PF13359"/>
    </source>
</evidence>
<evidence type="ECO:0000256" key="4">
    <source>
        <dbReference type="ARBA" id="ARBA00022722"/>
    </source>
</evidence>
<dbReference type="GO" id="GO:0005634">
    <property type="term" value="C:nucleus"/>
    <property type="evidence" value="ECO:0007669"/>
    <property type="project" value="UniProtKB-SubCell"/>
</dbReference>
<dbReference type="EMBL" id="LRGB01002886">
    <property type="protein sequence ID" value="KZS05637.1"/>
    <property type="molecule type" value="Genomic_DNA"/>
</dbReference>
<dbReference type="GO" id="GO:0046872">
    <property type="term" value="F:metal ion binding"/>
    <property type="evidence" value="ECO:0007669"/>
    <property type="project" value="UniProtKB-KW"/>
</dbReference>
<dbReference type="AlphaFoldDB" id="A0A164N4I7"/>
<dbReference type="PANTHER" id="PTHR22930:SF85">
    <property type="entry name" value="GH03217P-RELATED"/>
    <property type="match status" value="1"/>
</dbReference>
<protein>
    <recommendedName>
        <fullName evidence="8">DDE Tnp4 domain-containing protein</fullName>
    </recommendedName>
</protein>
<name>A0A164N4I7_9CRUS</name>
<dbReference type="OrthoDB" id="6379513at2759"/>
<dbReference type="InterPro" id="IPR045249">
    <property type="entry name" value="HARBI1-like"/>
</dbReference>
<dbReference type="STRING" id="35525.A0A164N4I7"/>
<gene>
    <name evidence="9" type="ORF">APZ42_031113</name>
</gene>
<dbReference type="Proteomes" id="UP000076858">
    <property type="component" value="Unassembled WGS sequence"/>
</dbReference>
<keyword evidence="5" id="KW-0479">Metal-binding</keyword>
<keyword evidence="7" id="KW-0539">Nucleus</keyword>
<evidence type="ECO:0000313" key="9">
    <source>
        <dbReference type="EMBL" id="KZS05637.1"/>
    </source>
</evidence>
<dbReference type="Pfam" id="PF13359">
    <property type="entry name" value="DDE_Tnp_4"/>
    <property type="match status" value="1"/>
</dbReference>
<comment type="cofactor">
    <cofactor evidence="1">
        <name>a divalent metal cation</name>
        <dbReference type="ChEBI" id="CHEBI:60240"/>
    </cofactor>
</comment>
<evidence type="ECO:0000256" key="3">
    <source>
        <dbReference type="ARBA" id="ARBA00006958"/>
    </source>
</evidence>
<comment type="similarity">
    <text evidence="3">Belongs to the HARBI1 family.</text>
</comment>
<organism evidence="9 10">
    <name type="scientific">Daphnia magna</name>
    <dbReference type="NCBI Taxonomy" id="35525"/>
    <lineage>
        <taxon>Eukaryota</taxon>
        <taxon>Metazoa</taxon>
        <taxon>Ecdysozoa</taxon>
        <taxon>Arthropoda</taxon>
        <taxon>Crustacea</taxon>
        <taxon>Branchiopoda</taxon>
        <taxon>Diplostraca</taxon>
        <taxon>Cladocera</taxon>
        <taxon>Anomopoda</taxon>
        <taxon>Daphniidae</taxon>
        <taxon>Daphnia</taxon>
    </lineage>
</organism>
<feature type="domain" description="DDE Tnp4" evidence="8">
    <location>
        <begin position="240"/>
        <end position="397"/>
    </location>
</feature>
<evidence type="ECO:0000256" key="7">
    <source>
        <dbReference type="ARBA" id="ARBA00023242"/>
    </source>
</evidence>
<evidence type="ECO:0000313" key="10">
    <source>
        <dbReference type="Proteomes" id="UP000076858"/>
    </source>
</evidence>
<dbReference type="GO" id="GO:0004518">
    <property type="term" value="F:nuclease activity"/>
    <property type="evidence" value="ECO:0007669"/>
    <property type="project" value="UniProtKB-KW"/>
</dbReference>
<evidence type="ECO:0000256" key="5">
    <source>
        <dbReference type="ARBA" id="ARBA00022723"/>
    </source>
</evidence>
<comment type="caution">
    <text evidence="9">The sequence shown here is derived from an EMBL/GenBank/DDBJ whole genome shotgun (WGS) entry which is preliminary data.</text>
</comment>